<dbReference type="Gene3D" id="3.30.390.130">
    <property type="match status" value="1"/>
</dbReference>
<evidence type="ECO:0000256" key="3">
    <source>
        <dbReference type="ARBA" id="ARBA00009413"/>
    </source>
</evidence>
<comment type="pathway">
    <text evidence="2 9">Protein modification; protein ubiquitination.</text>
</comment>
<organism evidence="12 13">
    <name type="scientific">Oncorhynchus mykiss</name>
    <name type="common">Rainbow trout</name>
    <name type="synonym">Salmo gairdneri</name>
    <dbReference type="NCBI Taxonomy" id="8022"/>
    <lineage>
        <taxon>Eukaryota</taxon>
        <taxon>Metazoa</taxon>
        <taxon>Chordata</taxon>
        <taxon>Craniata</taxon>
        <taxon>Vertebrata</taxon>
        <taxon>Euteleostomi</taxon>
        <taxon>Actinopterygii</taxon>
        <taxon>Neopterygii</taxon>
        <taxon>Teleostei</taxon>
        <taxon>Protacanthopterygii</taxon>
        <taxon>Salmoniformes</taxon>
        <taxon>Salmonidae</taxon>
        <taxon>Salmoninae</taxon>
        <taxon>Oncorhynchus</taxon>
    </lineage>
</organism>
<evidence type="ECO:0000256" key="8">
    <source>
        <dbReference type="PROSITE-ProRule" id="PRU00175"/>
    </source>
</evidence>
<dbReference type="GO" id="GO:0061630">
    <property type="term" value="F:ubiquitin protein ligase activity"/>
    <property type="evidence" value="ECO:0007669"/>
    <property type="project" value="UniProtKB-UniRule"/>
</dbReference>
<keyword evidence="4 9" id="KW-0808">Transferase</keyword>
<reference evidence="12" key="2">
    <citation type="submission" date="2014-03" db="EMBL/GenBank/DDBJ databases">
        <authorList>
            <person name="Genoscope - CEA"/>
        </authorList>
    </citation>
    <scope>NUCLEOTIDE SEQUENCE</scope>
</reference>
<dbReference type="GO" id="GO:0005737">
    <property type="term" value="C:cytoplasm"/>
    <property type="evidence" value="ECO:0007669"/>
    <property type="project" value="UniProtKB-SubCell"/>
</dbReference>
<evidence type="ECO:0000256" key="4">
    <source>
        <dbReference type="ARBA" id="ARBA00022679"/>
    </source>
</evidence>
<dbReference type="SUPFAM" id="SSF57850">
    <property type="entry name" value="RING/U-box"/>
    <property type="match status" value="1"/>
</dbReference>
<evidence type="ECO:0000256" key="2">
    <source>
        <dbReference type="ARBA" id="ARBA00004906"/>
    </source>
</evidence>
<evidence type="ECO:0000256" key="9">
    <source>
        <dbReference type="RuleBase" id="RU367105"/>
    </source>
</evidence>
<protein>
    <recommendedName>
        <fullName evidence="9">E3 ubiquitin-protein ligase</fullName>
        <ecNumber evidence="9">2.3.2.27</ecNumber>
    </recommendedName>
</protein>
<proteinExistence type="inferred from homology"/>
<accession>A0A060YJ69</accession>
<dbReference type="UniPathway" id="UPA00143"/>
<evidence type="ECO:0000313" key="12">
    <source>
        <dbReference type="EMBL" id="CDQ89499.1"/>
    </source>
</evidence>
<evidence type="ECO:0000259" key="11">
    <source>
        <dbReference type="PROSITE" id="PS50089"/>
    </source>
</evidence>
<comment type="subcellular location">
    <subcellularLocation>
        <location evidence="9">Cytoplasm</location>
    </subcellularLocation>
</comment>
<dbReference type="CDD" id="cd09633">
    <property type="entry name" value="Deltex_C"/>
    <property type="match status" value="1"/>
</dbReference>
<dbReference type="InterPro" id="IPR013083">
    <property type="entry name" value="Znf_RING/FYVE/PHD"/>
</dbReference>
<dbReference type="PROSITE" id="PS00518">
    <property type="entry name" value="ZF_RING_1"/>
    <property type="match status" value="1"/>
</dbReference>
<dbReference type="GO" id="GO:0007219">
    <property type="term" value="P:Notch signaling pathway"/>
    <property type="evidence" value="ECO:0007669"/>
    <property type="project" value="InterPro"/>
</dbReference>
<dbReference type="Gene3D" id="3.30.40.10">
    <property type="entry name" value="Zinc/RING finger domain, C3HC4 (zinc finger)"/>
    <property type="match status" value="1"/>
</dbReference>
<dbReference type="SMART" id="SM00184">
    <property type="entry name" value="RING"/>
    <property type="match status" value="1"/>
</dbReference>
<feature type="region of interest" description="Disordered" evidence="10">
    <location>
        <begin position="373"/>
        <end position="395"/>
    </location>
</feature>
<dbReference type="STRING" id="8022.A0A060YJ69"/>
<dbReference type="EC" id="2.3.2.27" evidence="9"/>
<dbReference type="InterPro" id="IPR001841">
    <property type="entry name" value="Znf_RING"/>
</dbReference>
<dbReference type="GO" id="GO:0016567">
    <property type="term" value="P:protein ubiquitination"/>
    <property type="evidence" value="ECO:0007669"/>
    <property type="project" value="UniProtKB-UniRule"/>
</dbReference>
<dbReference type="Proteomes" id="UP000193380">
    <property type="component" value="Unassembled WGS sequence"/>
</dbReference>
<dbReference type="EMBL" id="FR909571">
    <property type="protein sequence ID" value="CDQ89499.1"/>
    <property type="molecule type" value="Genomic_DNA"/>
</dbReference>
<dbReference type="InterPro" id="IPR039399">
    <property type="entry name" value="Deltex_C_sf"/>
</dbReference>
<feature type="non-terminal residue" evidence="12">
    <location>
        <position position="1"/>
    </location>
</feature>
<dbReference type="Pfam" id="PF18102">
    <property type="entry name" value="DTC"/>
    <property type="match status" value="1"/>
</dbReference>
<comment type="similarity">
    <text evidence="3 9">Belongs to the Deltex family.</text>
</comment>
<dbReference type="InterPro" id="IPR039398">
    <property type="entry name" value="Deltex_fam"/>
</dbReference>
<name>A0A060YJ69_ONCMY</name>
<keyword evidence="9" id="KW-0963">Cytoplasm</keyword>
<sequence length="470" mass="53197">QYSLDNLFLYTAEVDLANPGNRKVSWLYLIATKDAQQHTCTMANASLKEVFSDVTLTVDPNTFKEPNQVKYLLTGCGNRVTRTLHYEVRGSFDEIEDLFVKMSSLDRCAAPNLRDSPLRHQQRPRSPSPVKPVAIVGAVWDFIQQRCSKELKRIQGEDVLIRKPRDKMLVTFQSHGKDPVRVHFARERFITFYQRLATDLKVKTYSLDPQYYKSLQGQFPELLIEGGPSKDNITVTGRYMHIVMLEDFLRHGSSSPVTSQRPLTPQRVSPRASGTTRNKQSDDKELESCPICLDTIKEDRKKTLACKHSFCRGCLEEAFKTKPVCPTCGAVYGELKGTQPKGGTMAVTKERSSLSGYEKYGTIVIQYHIPSGIQKEEHPNPGQTYQGASRTAYLPDSSEGRNVLALLKRAFDQRLTFTIGRSSTTGMENMVTWNDIHHKTSRSGGTSCYGYPDPDYLRRLQDELKVKGIY</sequence>
<keyword evidence="5 9" id="KW-0479">Metal-binding</keyword>
<dbReference type="PaxDb" id="8022-A0A060YJ69"/>
<dbReference type="PROSITE" id="PS50089">
    <property type="entry name" value="ZF_RING_2"/>
    <property type="match status" value="1"/>
</dbReference>
<dbReference type="InterPro" id="IPR017907">
    <property type="entry name" value="Znf_RING_CS"/>
</dbReference>
<reference evidence="12" key="1">
    <citation type="journal article" date="2014" name="Nat. Commun.">
        <title>The rainbow trout genome provides novel insights into evolution after whole-genome duplication in vertebrates.</title>
        <authorList>
            <person name="Berthelot C."/>
            <person name="Brunet F."/>
            <person name="Chalopin D."/>
            <person name="Juanchich A."/>
            <person name="Bernard M."/>
            <person name="Noel B."/>
            <person name="Bento P."/>
            <person name="Da Silva C."/>
            <person name="Labadie K."/>
            <person name="Alberti A."/>
            <person name="Aury J.M."/>
            <person name="Louis A."/>
            <person name="Dehais P."/>
            <person name="Bardou P."/>
            <person name="Montfort J."/>
            <person name="Klopp C."/>
            <person name="Cabau C."/>
            <person name="Gaspin C."/>
            <person name="Thorgaard G.H."/>
            <person name="Boussaha M."/>
            <person name="Quillet E."/>
            <person name="Guyomard R."/>
            <person name="Galiana D."/>
            <person name="Bobe J."/>
            <person name="Volff J.N."/>
            <person name="Genet C."/>
            <person name="Wincker P."/>
            <person name="Jaillon O."/>
            <person name="Roest Crollius H."/>
            <person name="Guiguen Y."/>
        </authorList>
    </citation>
    <scope>NUCLEOTIDE SEQUENCE [LARGE SCALE GENOMIC DNA]</scope>
</reference>
<evidence type="ECO:0000256" key="6">
    <source>
        <dbReference type="ARBA" id="ARBA00022771"/>
    </source>
</evidence>
<evidence type="ECO:0000256" key="7">
    <source>
        <dbReference type="ARBA" id="ARBA00022833"/>
    </source>
</evidence>
<gene>
    <name evidence="12" type="ORF">GSONMT00004681001</name>
</gene>
<evidence type="ECO:0000256" key="1">
    <source>
        <dbReference type="ARBA" id="ARBA00000900"/>
    </source>
</evidence>
<dbReference type="GO" id="GO:0008270">
    <property type="term" value="F:zinc ion binding"/>
    <property type="evidence" value="ECO:0007669"/>
    <property type="project" value="UniProtKB-KW"/>
</dbReference>
<feature type="compositionally biased region" description="Polar residues" evidence="10">
    <location>
        <begin position="253"/>
        <end position="278"/>
    </location>
</feature>
<dbReference type="AlphaFoldDB" id="A0A060YJ69"/>
<keyword evidence="7 9" id="KW-0862">Zinc</keyword>
<feature type="region of interest" description="Disordered" evidence="10">
    <location>
        <begin position="253"/>
        <end position="282"/>
    </location>
</feature>
<dbReference type="Pfam" id="PF13639">
    <property type="entry name" value="zf-RING_2"/>
    <property type="match status" value="1"/>
</dbReference>
<evidence type="ECO:0000313" key="13">
    <source>
        <dbReference type="Proteomes" id="UP000193380"/>
    </source>
</evidence>
<evidence type="ECO:0000256" key="10">
    <source>
        <dbReference type="SAM" id="MobiDB-lite"/>
    </source>
</evidence>
<comment type="catalytic activity">
    <reaction evidence="1 9">
        <text>S-ubiquitinyl-[E2 ubiquitin-conjugating enzyme]-L-cysteine + [acceptor protein]-L-lysine = [E2 ubiquitin-conjugating enzyme]-L-cysteine + N(6)-ubiquitinyl-[acceptor protein]-L-lysine.</text>
        <dbReference type="EC" id="2.3.2.27"/>
    </reaction>
</comment>
<feature type="domain" description="RING-type" evidence="11">
    <location>
        <begin position="289"/>
        <end position="328"/>
    </location>
</feature>
<dbReference type="PANTHER" id="PTHR12622">
    <property type="entry name" value="DELTEX-RELATED"/>
    <property type="match status" value="1"/>
</dbReference>
<dbReference type="InterPro" id="IPR039396">
    <property type="entry name" value="Deltex_C"/>
</dbReference>
<evidence type="ECO:0000256" key="5">
    <source>
        <dbReference type="ARBA" id="ARBA00022723"/>
    </source>
</evidence>
<keyword evidence="6 8" id="KW-0863">Zinc-finger</keyword>